<organism evidence="2 3">
    <name type="scientific">Senna tora</name>
    <dbReference type="NCBI Taxonomy" id="362788"/>
    <lineage>
        <taxon>Eukaryota</taxon>
        <taxon>Viridiplantae</taxon>
        <taxon>Streptophyta</taxon>
        <taxon>Embryophyta</taxon>
        <taxon>Tracheophyta</taxon>
        <taxon>Spermatophyta</taxon>
        <taxon>Magnoliopsida</taxon>
        <taxon>eudicotyledons</taxon>
        <taxon>Gunneridae</taxon>
        <taxon>Pentapetalae</taxon>
        <taxon>rosids</taxon>
        <taxon>fabids</taxon>
        <taxon>Fabales</taxon>
        <taxon>Fabaceae</taxon>
        <taxon>Caesalpinioideae</taxon>
        <taxon>Cassia clade</taxon>
        <taxon>Senna</taxon>
    </lineage>
</organism>
<dbReference type="InterPro" id="IPR036397">
    <property type="entry name" value="RNaseH_sf"/>
</dbReference>
<evidence type="ECO:0000313" key="3">
    <source>
        <dbReference type="Proteomes" id="UP000634136"/>
    </source>
</evidence>
<evidence type="ECO:0000259" key="1">
    <source>
        <dbReference type="PROSITE" id="PS50879"/>
    </source>
</evidence>
<dbReference type="PROSITE" id="PS50879">
    <property type="entry name" value="RNASE_H_1"/>
    <property type="match status" value="1"/>
</dbReference>
<dbReference type="Proteomes" id="UP000634136">
    <property type="component" value="Unassembled WGS sequence"/>
</dbReference>
<dbReference type="AlphaFoldDB" id="A0A834T1I0"/>
<dbReference type="PANTHER" id="PTHR47723">
    <property type="entry name" value="OS05G0353850 PROTEIN"/>
    <property type="match status" value="1"/>
</dbReference>
<dbReference type="Pfam" id="PF13966">
    <property type="entry name" value="zf-RVT"/>
    <property type="match status" value="1"/>
</dbReference>
<dbReference type="EMBL" id="JAAIUW010000012">
    <property type="protein sequence ID" value="KAF7807419.1"/>
    <property type="molecule type" value="Genomic_DNA"/>
</dbReference>
<dbReference type="InterPro" id="IPR053151">
    <property type="entry name" value="RNase_H-like"/>
</dbReference>
<evidence type="ECO:0000313" key="2">
    <source>
        <dbReference type="EMBL" id="KAF7807419.1"/>
    </source>
</evidence>
<name>A0A834T1I0_9FABA</name>
<dbReference type="InterPro" id="IPR002156">
    <property type="entry name" value="RNaseH_domain"/>
</dbReference>
<dbReference type="CDD" id="cd06222">
    <property type="entry name" value="RNase_H_like"/>
    <property type="match status" value="1"/>
</dbReference>
<sequence>MNEAFLMKQGWRIKTDKNSLCSKVLIGKYSCGCDLRRDISAKNHDSWLWKNIPRVWTPIQQNQRWIKGNGEMGKLWLDIWGGLKTPLVMNLQMFLGEDLLKASVAELCDDDGVWRVDVLRDLLKDDILSKVLSRPAPNRNCGEDHVCWGASGDGNFSVKSAYILLGTIQRKDWVWEKIWHLDVPKRVTCFAWQLAHESLATKKRCGPWNEGHVYCHCLRDWILFNLRSNQRLGNRTNWKQVWIIASWMLWHWRNKDLFDSNFKKPPWPWKCILDFAEDIRNAAENVLSSTSRRTHTEVLLRWSEPWAGWFKVNSDGEVKGKSGKAGFGAIIRDDHGRLVRGVYGASTNCSVLKAGAWGALEGLQLARELGCDRVVLECDSRVLVQSI</sequence>
<dbReference type="InterPro" id="IPR012337">
    <property type="entry name" value="RNaseH-like_sf"/>
</dbReference>
<comment type="caution">
    <text evidence="2">The sequence shown here is derived from an EMBL/GenBank/DDBJ whole genome shotgun (WGS) entry which is preliminary data.</text>
</comment>
<protein>
    <submittedName>
        <fullName evidence="2">Ribonuclease H</fullName>
    </submittedName>
</protein>
<proteinExistence type="predicted"/>
<dbReference type="GO" id="GO:0003676">
    <property type="term" value="F:nucleic acid binding"/>
    <property type="evidence" value="ECO:0007669"/>
    <property type="project" value="InterPro"/>
</dbReference>
<reference evidence="2" key="1">
    <citation type="submission" date="2020-09" db="EMBL/GenBank/DDBJ databases">
        <title>Genome-Enabled Discovery of Anthraquinone Biosynthesis in Senna tora.</title>
        <authorList>
            <person name="Kang S.-H."/>
            <person name="Pandey R.P."/>
            <person name="Lee C.-M."/>
            <person name="Sim J.-S."/>
            <person name="Jeong J.-T."/>
            <person name="Choi B.-S."/>
            <person name="Jung M."/>
            <person name="Ginzburg D."/>
            <person name="Zhao K."/>
            <person name="Won S.Y."/>
            <person name="Oh T.-J."/>
            <person name="Yu Y."/>
            <person name="Kim N.-H."/>
            <person name="Lee O.R."/>
            <person name="Lee T.-H."/>
            <person name="Bashyal P."/>
            <person name="Kim T.-S."/>
            <person name="Lee W.-H."/>
            <person name="Kawkins C."/>
            <person name="Kim C.-K."/>
            <person name="Kim J.S."/>
            <person name="Ahn B.O."/>
            <person name="Rhee S.Y."/>
            <person name="Sohng J.K."/>
        </authorList>
    </citation>
    <scope>NUCLEOTIDE SEQUENCE</scope>
    <source>
        <tissue evidence="2">Leaf</tissue>
    </source>
</reference>
<accession>A0A834T1I0</accession>
<dbReference type="OrthoDB" id="1436613at2759"/>
<dbReference type="GO" id="GO:0004523">
    <property type="term" value="F:RNA-DNA hybrid ribonuclease activity"/>
    <property type="evidence" value="ECO:0007669"/>
    <property type="project" value="InterPro"/>
</dbReference>
<gene>
    <name evidence="2" type="ORF">G2W53_039580</name>
</gene>
<dbReference type="InterPro" id="IPR026960">
    <property type="entry name" value="RVT-Znf"/>
</dbReference>
<dbReference type="Gene3D" id="3.30.420.10">
    <property type="entry name" value="Ribonuclease H-like superfamily/Ribonuclease H"/>
    <property type="match status" value="1"/>
</dbReference>
<dbReference type="Pfam" id="PF13456">
    <property type="entry name" value="RVT_3"/>
    <property type="match status" value="1"/>
</dbReference>
<feature type="domain" description="RNase H type-1" evidence="1">
    <location>
        <begin position="306"/>
        <end position="387"/>
    </location>
</feature>
<dbReference type="InterPro" id="IPR044730">
    <property type="entry name" value="RNase_H-like_dom_plant"/>
</dbReference>
<dbReference type="SUPFAM" id="SSF53098">
    <property type="entry name" value="Ribonuclease H-like"/>
    <property type="match status" value="1"/>
</dbReference>
<keyword evidence="3" id="KW-1185">Reference proteome</keyword>
<dbReference type="PANTHER" id="PTHR47723:SF19">
    <property type="entry name" value="POLYNUCLEOTIDYL TRANSFERASE, RIBONUCLEASE H-LIKE SUPERFAMILY PROTEIN"/>
    <property type="match status" value="1"/>
</dbReference>